<name>A0A9X9XJR6_9PROT</name>
<accession>A0A9X9XJR6</accession>
<dbReference type="Gene3D" id="2.60.40.790">
    <property type="match status" value="1"/>
</dbReference>
<sequence>GSKAEASFKNGVLTIRLPQTPEAQAKVKRIEVKAG</sequence>
<reference evidence="2" key="2">
    <citation type="journal article" date="2021" name="Syst. Appl. Microbiol.">
        <title>Roseomonas hellenica sp. nov., isolated from roots of wild-growing Alkanna tinctoria.</title>
        <authorList>
            <person name="Rat A."/>
            <person name="Naranjo H.D."/>
            <person name="Lebbe L."/>
            <person name="Cnockaert M."/>
            <person name="Krigas N."/>
            <person name="Grigoriadou K."/>
            <person name="Maloupa E."/>
            <person name="Willems A."/>
        </authorList>
    </citation>
    <scope>NUCLEOTIDE SEQUENCE</scope>
    <source>
        <strain evidence="2">LMG 31228</strain>
    </source>
</reference>
<evidence type="ECO:0000313" key="3">
    <source>
        <dbReference type="EMBL" id="MBR0684135.1"/>
    </source>
</evidence>
<dbReference type="Proteomes" id="UP001138709">
    <property type="component" value="Unassembled WGS sequence"/>
</dbReference>
<dbReference type="RefSeq" id="WP_211849638.1">
    <property type="nucleotide sequence ID" value="NZ_JAAEDL010000047.1"/>
</dbReference>
<feature type="non-terminal residue" evidence="2">
    <location>
        <position position="1"/>
    </location>
</feature>
<proteinExistence type="predicted"/>
<feature type="domain" description="SHSP" evidence="1">
    <location>
        <begin position="3"/>
        <end position="33"/>
    </location>
</feature>
<dbReference type="EMBL" id="JAAEDL010000057">
    <property type="protein sequence ID" value="MBR0684135.1"/>
    <property type="molecule type" value="Genomic_DNA"/>
</dbReference>
<protein>
    <submittedName>
        <fullName evidence="2">Hsp20 family protein</fullName>
    </submittedName>
</protein>
<evidence type="ECO:0000313" key="2">
    <source>
        <dbReference type="EMBL" id="MBR0683952.1"/>
    </source>
</evidence>
<organism evidence="2 4">
    <name type="scientific">Neoroseomonas eburnea</name>
    <dbReference type="NCBI Taxonomy" id="1346889"/>
    <lineage>
        <taxon>Bacteria</taxon>
        <taxon>Pseudomonadati</taxon>
        <taxon>Pseudomonadota</taxon>
        <taxon>Alphaproteobacteria</taxon>
        <taxon>Acetobacterales</taxon>
        <taxon>Acetobacteraceae</taxon>
        <taxon>Neoroseomonas</taxon>
    </lineage>
</organism>
<dbReference type="InterPro" id="IPR008978">
    <property type="entry name" value="HSP20-like_chaperone"/>
</dbReference>
<dbReference type="SUPFAM" id="SSF49764">
    <property type="entry name" value="HSP20-like chaperones"/>
    <property type="match status" value="1"/>
</dbReference>
<gene>
    <name evidence="2" type="ORF">GXW74_26020</name>
    <name evidence="3" type="ORF">GXW74_26965</name>
</gene>
<dbReference type="EMBL" id="JAAEDL010000047">
    <property type="protein sequence ID" value="MBR0683952.1"/>
    <property type="molecule type" value="Genomic_DNA"/>
</dbReference>
<reference evidence="2" key="1">
    <citation type="submission" date="2020-01" db="EMBL/GenBank/DDBJ databases">
        <authorList>
            <person name="Rat A."/>
        </authorList>
    </citation>
    <scope>NUCLEOTIDE SEQUENCE</scope>
    <source>
        <strain evidence="2">LMG 31228</strain>
    </source>
</reference>
<dbReference type="Pfam" id="PF00011">
    <property type="entry name" value="HSP20"/>
    <property type="match status" value="1"/>
</dbReference>
<evidence type="ECO:0000313" key="4">
    <source>
        <dbReference type="Proteomes" id="UP001138709"/>
    </source>
</evidence>
<dbReference type="AlphaFoldDB" id="A0A9X9XJR6"/>
<evidence type="ECO:0000259" key="1">
    <source>
        <dbReference type="Pfam" id="PF00011"/>
    </source>
</evidence>
<dbReference type="InterPro" id="IPR002068">
    <property type="entry name" value="A-crystallin/Hsp20_dom"/>
</dbReference>
<keyword evidence="4" id="KW-1185">Reference proteome</keyword>
<comment type="caution">
    <text evidence="2">The sequence shown here is derived from an EMBL/GenBank/DDBJ whole genome shotgun (WGS) entry which is preliminary data.</text>
</comment>
<dbReference type="CDD" id="cd06464">
    <property type="entry name" value="ACD_sHsps-like"/>
    <property type="match status" value="1"/>
</dbReference>